<evidence type="ECO:0008006" key="7">
    <source>
        <dbReference type="Google" id="ProtNLM"/>
    </source>
</evidence>
<dbReference type="PANTHER" id="PTHR44051:SF8">
    <property type="entry name" value="GLUTATHIONE S-TRANSFERASE GSTA"/>
    <property type="match status" value="1"/>
</dbReference>
<dbReference type="SUPFAM" id="SSF52833">
    <property type="entry name" value="Thioredoxin-like"/>
    <property type="match status" value="1"/>
</dbReference>
<dbReference type="InterPro" id="IPR036249">
    <property type="entry name" value="Thioredoxin-like_sf"/>
</dbReference>
<sequence length="237" mass="27611">MLSTFTRLRSRLLSTMSEKPFLLYTFWTNNGTKVSTLLEEMKTAYPSIDYDVEPINIAKNTQKEPWFLKINPNGQIPVLIDRLRNSTVIETGAILLYLQQHYDTENKFGWDPKASPKEYSESLQWILFAYSGIGPMQNQMQHFNTMPEKIPYAVKRYVDETKRLYNVLEIRLSQDRDWLVGPGRGTYSIADMNVLPWIYYSKYAGMESLDEWPNLKKWLERASSRPATATGLYVGRP</sequence>
<feature type="domain" description="GST C-terminal" evidence="4">
    <location>
        <begin position="115"/>
        <end position="237"/>
    </location>
</feature>
<dbReference type="InterPro" id="IPR010987">
    <property type="entry name" value="Glutathione-S-Trfase_C-like"/>
</dbReference>
<dbReference type="InterPro" id="IPR036282">
    <property type="entry name" value="Glutathione-S-Trfase_C_sf"/>
</dbReference>
<dbReference type="Pfam" id="PF02798">
    <property type="entry name" value="GST_N"/>
    <property type="match status" value="1"/>
</dbReference>
<dbReference type="PANTHER" id="PTHR44051">
    <property type="entry name" value="GLUTATHIONE S-TRANSFERASE-RELATED"/>
    <property type="match status" value="1"/>
</dbReference>
<evidence type="ECO:0000313" key="5">
    <source>
        <dbReference type="EMBL" id="KAF5368309.1"/>
    </source>
</evidence>
<reference evidence="5 6" key="1">
    <citation type="journal article" date="2020" name="ISME J.">
        <title>Uncovering the hidden diversity of litter-decomposition mechanisms in mushroom-forming fungi.</title>
        <authorList>
            <person name="Floudas D."/>
            <person name="Bentzer J."/>
            <person name="Ahren D."/>
            <person name="Johansson T."/>
            <person name="Persson P."/>
            <person name="Tunlid A."/>
        </authorList>
    </citation>
    <scope>NUCLEOTIDE SEQUENCE [LARGE SCALE GENOMIC DNA]</scope>
    <source>
        <strain evidence="5 6">CBS 406.79</strain>
    </source>
</reference>
<dbReference type="SFLD" id="SFLDG00358">
    <property type="entry name" value="Main_(cytGST)"/>
    <property type="match status" value="1"/>
</dbReference>
<comment type="similarity">
    <text evidence="1 2">Belongs to the GST superfamily.</text>
</comment>
<evidence type="ECO:0000259" key="4">
    <source>
        <dbReference type="PROSITE" id="PS50405"/>
    </source>
</evidence>
<proteinExistence type="inferred from homology"/>
<evidence type="ECO:0000313" key="6">
    <source>
        <dbReference type="Proteomes" id="UP000518752"/>
    </source>
</evidence>
<dbReference type="Gene3D" id="3.40.30.10">
    <property type="entry name" value="Glutaredoxin"/>
    <property type="match status" value="1"/>
</dbReference>
<evidence type="ECO:0000256" key="2">
    <source>
        <dbReference type="RuleBase" id="RU003494"/>
    </source>
</evidence>
<accession>A0A8H5GNX4</accession>
<dbReference type="SUPFAM" id="SSF47616">
    <property type="entry name" value="GST C-terminal domain-like"/>
    <property type="match status" value="1"/>
</dbReference>
<dbReference type="CDD" id="cd03048">
    <property type="entry name" value="GST_N_Ure2p_like"/>
    <property type="match status" value="1"/>
</dbReference>
<dbReference type="SFLD" id="SFLDS00019">
    <property type="entry name" value="Glutathione_Transferase_(cytos"/>
    <property type="match status" value="1"/>
</dbReference>
<keyword evidence="6" id="KW-1185">Reference proteome</keyword>
<dbReference type="OrthoDB" id="422574at2759"/>
<name>A0A8H5GNX4_9AGAR</name>
<protein>
    <recommendedName>
        <fullName evidence="7">Glutathione S-transferase</fullName>
    </recommendedName>
</protein>
<evidence type="ECO:0000256" key="1">
    <source>
        <dbReference type="ARBA" id="ARBA00007409"/>
    </source>
</evidence>
<dbReference type="PROSITE" id="PS50405">
    <property type="entry name" value="GST_CTER"/>
    <property type="match status" value="1"/>
</dbReference>
<dbReference type="InterPro" id="IPR040079">
    <property type="entry name" value="Glutathione_S-Trfase"/>
</dbReference>
<dbReference type="Pfam" id="PF00043">
    <property type="entry name" value="GST_C"/>
    <property type="match status" value="1"/>
</dbReference>
<dbReference type="PROSITE" id="PS50404">
    <property type="entry name" value="GST_NTER"/>
    <property type="match status" value="1"/>
</dbReference>
<comment type="caution">
    <text evidence="5">The sequence shown here is derived from an EMBL/GenBank/DDBJ whole genome shotgun (WGS) entry which is preliminary data.</text>
</comment>
<dbReference type="InterPro" id="IPR004045">
    <property type="entry name" value="Glutathione_S-Trfase_N"/>
</dbReference>
<organism evidence="5 6">
    <name type="scientific">Collybiopsis confluens</name>
    <dbReference type="NCBI Taxonomy" id="2823264"/>
    <lineage>
        <taxon>Eukaryota</taxon>
        <taxon>Fungi</taxon>
        <taxon>Dikarya</taxon>
        <taxon>Basidiomycota</taxon>
        <taxon>Agaricomycotina</taxon>
        <taxon>Agaricomycetes</taxon>
        <taxon>Agaricomycetidae</taxon>
        <taxon>Agaricales</taxon>
        <taxon>Marasmiineae</taxon>
        <taxon>Omphalotaceae</taxon>
        <taxon>Collybiopsis</taxon>
    </lineage>
</organism>
<evidence type="ECO:0000259" key="3">
    <source>
        <dbReference type="PROSITE" id="PS50404"/>
    </source>
</evidence>
<dbReference type="Gene3D" id="1.20.1050.10">
    <property type="match status" value="1"/>
</dbReference>
<dbReference type="EMBL" id="JAACJN010000134">
    <property type="protein sequence ID" value="KAF5368309.1"/>
    <property type="molecule type" value="Genomic_DNA"/>
</dbReference>
<dbReference type="InterPro" id="IPR004046">
    <property type="entry name" value="GST_C"/>
</dbReference>
<dbReference type="AlphaFoldDB" id="A0A8H5GNX4"/>
<dbReference type="Proteomes" id="UP000518752">
    <property type="component" value="Unassembled WGS sequence"/>
</dbReference>
<feature type="domain" description="GST N-terminal" evidence="3">
    <location>
        <begin position="18"/>
        <end position="106"/>
    </location>
</feature>
<gene>
    <name evidence="5" type="ORF">D9757_010519</name>
</gene>